<dbReference type="GO" id="GO:0006887">
    <property type="term" value="P:exocytosis"/>
    <property type="evidence" value="ECO:0007669"/>
    <property type="project" value="TreeGrafter"/>
</dbReference>
<evidence type="ECO:0000256" key="6">
    <source>
        <dbReference type="SAM" id="Coils"/>
    </source>
</evidence>
<dbReference type="InterPro" id="IPR010989">
    <property type="entry name" value="SNARE"/>
</dbReference>
<evidence type="ECO:0000313" key="10">
    <source>
        <dbReference type="Proteomes" id="UP000789831"/>
    </source>
</evidence>
<evidence type="ECO:0000313" key="9">
    <source>
        <dbReference type="EMBL" id="CAG8549308.1"/>
    </source>
</evidence>
<keyword evidence="5" id="KW-0472">Membrane</keyword>
<dbReference type="GO" id="GO:0005484">
    <property type="term" value="F:SNAP receptor activity"/>
    <property type="evidence" value="ECO:0007669"/>
    <property type="project" value="TreeGrafter"/>
</dbReference>
<feature type="domain" description="T-SNARE coiled-coil homology" evidence="8">
    <location>
        <begin position="171"/>
        <end position="233"/>
    </location>
</feature>
<dbReference type="PROSITE" id="PS50192">
    <property type="entry name" value="T_SNARE"/>
    <property type="match status" value="1"/>
</dbReference>
<accession>A0A9N9B2L4</accession>
<dbReference type="EMBL" id="CAJVPL010001050">
    <property type="protein sequence ID" value="CAG8549308.1"/>
    <property type="molecule type" value="Genomic_DNA"/>
</dbReference>
<dbReference type="SMART" id="SM00503">
    <property type="entry name" value="SynN"/>
    <property type="match status" value="1"/>
</dbReference>
<proteinExistence type="inferred from homology"/>
<evidence type="ECO:0000256" key="1">
    <source>
        <dbReference type="ARBA" id="ARBA00004211"/>
    </source>
</evidence>
<dbReference type="GO" id="GO:0048278">
    <property type="term" value="P:vesicle docking"/>
    <property type="evidence" value="ECO:0007669"/>
    <property type="project" value="TreeGrafter"/>
</dbReference>
<evidence type="ECO:0000259" key="8">
    <source>
        <dbReference type="PROSITE" id="PS50192"/>
    </source>
</evidence>
<dbReference type="PANTHER" id="PTHR19957">
    <property type="entry name" value="SYNTAXIN"/>
    <property type="match status" value="1"/>
</dbReference>
<name>A0A9N9B2L4_9GLOM</name>
<reference evidence="9" key="1">
    <citation type="submission" date="2021-06" db="EMBL/GenBank/DDBJ databases">
        <authorList>
            <person name="Kallberg Y."/>
            <person name="Tangrot J."/>
            <person name="Rosling A."/>
        </authorList>
    </citation>
    <scope>NUCLEOTIDE SEQUENCE</scope>
    <source>
        <strain evidence="9">MT106</strain>
    </source>
</reference>
<comment type="similarity">
    <text evidence="2">Belongs to the syntaxin family.</text>
</comment>
<evidence type="ECO:0000256" key="3">
    <source>
        <dbReference type="ARBA" id="ARBA00022692"/>
    </source>
</evidence>
<dbReference type="SUPFAM" id="SSF47661">
    <property type="entry name" value="t-snare proteins"/>
    <property type="match status" value="1"/>
</dbReference>
<gene>
    <name evidence="9" type="ORF">AGERDE_LOCUS6583</name>
</gene>
<comment type="caution">
    <text evidence="9">The sequence shown here is derived from an EMBL/GenBank/DDBJ whole genome shotgun (WGS) entry which is preliminary data.</text>
</comment>
<dbReference type="Pfam" id="PF00804">
    <property type="entry name" value="Syntaxin"/>
    <property type="match status" value="1"/>
</dbReference>
<keyword evidence="6" id="KW-0175">Coiled coil</keyword>
<evidence type="ECO:0000256" key="5">
    <source>
        <dbReference type="ARBA" id="ARBA00023136"/>
    </source>
</evidence>
<dbReference type="GO" id="GO:0000149">
    <property type="term" value="F:SNARE binding"/>
    <property type="evidence" value="ECO:0007669"/>
    <property type="project" value="TreeGrafter"/>
</dbReference>
<feature type="coiled-coil region" evidence="6">
    <location>
        <begin position="181"/>
        <end position="208"/>
    </location>
</feature>
<dbReference type="Gene3D" id="1.20.58.70">
    <property type="match status" value="1"/>
</dbReference>
<dbReference type="InterPro" id="IPR045242">
    <property type="entry name" value="Syntaxin"/>
</dbReference>
<protein>
    <submittedName>
        <fullName evidence="9">1451_t:CDS:1</fullName>
    </submittedName>
</protein>
<dbReference type="InterPro" id="IPR006011">
    <property type="entry name" value="Syntaxin_N"/>
</dbReference>
<comment type="subcellular location">
    <subcellularLocation>
        <location evidence="1">Membrane</location>
        <topology evidence="1">Single-pass type IV membrane protein</topology>
    </subcellularLocation>
</comment>
<evidence type="ECO:0000256" key="7">
    <source>
        <dbReference type="SAM" id="MobiDB-lite"/>
    </source>
</evidence>
<feature type="region of interest" description="Disordered" evidence="7">
    <location>
        <begin position="211"/>
        <end position="241"/>
    </location>
</feature>
<dbReference type="AlphaFoldDB" id="A0A9N9B2L4"/>
<dbReference type="InterPro" id="IPR000727">
    <property type="entry name" value="T_SNARE_dom"/>
</dbReference>
<keyword evidence="3" id="KW-0812">Transmembrane</keyword>
<dbReference type="OrthoDB" id="10255013at2759"/>
<dbReference type="GO" id="GO:0006886">
    <property type="term" value="P:intracellular protein transport"/>
    <property type="evidence" value="ECO:0007669"/>
    <property type="project" value="TreeGrafter"/>
</dbReference>
<dbReference type="GO" id="GO:0005886">
    <property type="term" value="C:plasma membrane"/>
    <property type="evidence" value="ECO:0007669"/>
    <property type="project" value="TreeGrafter"/>
</dbReference>
<dbReference type="GO" id="GO:0006906">
    <property type="term" value="P:vesicle fusion"/>
    <property type="evidence" value="ECO:0007669"/>
    <property type="project" value="TreeGrafter"/>
</dbReference>
<dbReference type="Proteomes" id="UP000789831">
    <property type="component" value="Unassembled WGS sequence"/>
</dbReference>
<evidence type="ECO:0000256" key="2">
    <source>
        <dbReference type="ARBA" id="ARBA00009063"/>
    </source>
</evidence>
<keyword evidence="10" id="KW-1185">Reference proteome</keyword>
<keyword evidence="4" id="KW-1133">Transmembrane helix</keyword>
<dbReference type="PANTHER" id="PTHR19957:SF307">
    <property type="entry name" value="PROTEIN SSO1-RELATED"/>
    <property type="match status" value="1"/>
</dbReference>
<evidence type="ECO:0000256" key="4">
    <source>
        <dbReference type="ARBA" id="ARBA00022989"/>
    </source>
</evidence>
<sequence>MASKTHPEPNNPFLTEISQIEQSIANIQKNITRIKDLQSQLLISTSAFQTRSFASERDDLLNSTRTLLFHVKDRIKKIEYENTRISSTNPEFGLRKQRHQYLKEKFTNILEEYRGLEDQYMRQHMERLGRQYRVVNPDATEAEISNYLANPSNEAVFQQALLRTGEAREALAEVQKRHEDIKQIEATIAELAQLYQEMQLQVEAQDEALNYNSNNASAPTVTVTKSSTPSTTASAAFPSKT</sequence>
<feature type="compositionally biased region" description="Low complexity" evidence="7">
    <location>
        <begin position="216"/>
        <end position="241"/>
    </location>
</feature>
<dbReference type="GO" id="GO:0031201">
    <property type="term" value="C:SNARE complex"/>
    <property type="evidence" value="ECO:0007669"/>
    <property type="project" value="TreeGrafter"/>
</dbReference>
<dbReference type="GO" id="GO:0012505">
    <property type="term" value="C:endomembrane system"/>
    <property type="evidence" value="ECO:0007669"/>
    <property type="project" value="TreeGrafter"/>
</dbReference>
<organism evidence="9 10">
    <name type="scientific">Ambispora gerdemannii</name>
    <dbReference type="NCBI Taxonomy" id="144530"/>
    <lineage>
        <taxon>Eukaryota</taxon>
        <taxon>Fungi</taxon>
        <taxon>Fungi incertae sedis</taxon>
        <taxon>Mucoromycota</taxon>
        <taxon>Glomeromycotina</taxon>
        <taxon>Glomeromycetes</taxon>
        <taxon>Archaeosporales</taxon>
        <taxon>Ambisporaceae</taxon>
        <taxon>Ambispora</taxon>
    </lineage>
</organism>